<dbReference type="Gene3D" id="3.40.50.150">
    <property type="entry name" value="Vaccinia Virus protein VP39"/>
    <property type="match status" value="1"/>
</dbReference>
<dbReference type="EMBL" id="CADCTQ010000278">
    <property type="protein sequence ID" value="CAA9274787.1"/>
    <property type="molecule type" value="Genomic_DNA"/>
</dbReference>
<gene>
    <name evidence="8" type="ORF">AVDCRST_MAG56-3292</name>
</gene>
<dbReference type="SUPFAM" id="SSF53335">
    <property type="entry name" value="S-adenosyl-L-methionine-dependent methyltransferases"/>
    <property type="match status" value="1"/>
</dbReference>
<dbReference type="InterPro" id="IPR029063">
    <property type="entry name" value="SAM-dependent_MTases_sf"/>
</dbReference>
<keyword evidence="5 6" id="KW-0819">tRNA processing</keyword>
<keyword evidence="3 6" id="KW-0808">Transferase</keyword>
<comment type="catalytic activity">
    <reaction evidence="6">
        <text>adenosine(37) in tRNA1(Val) + S-adenosyl-L-methionine = N(6)-methyladenosine(37) in tRNA1(Val) + S-adenosyl-L-homocysteine + H(+)</text>
        <dbReference type="Rhea" id="RHEA:43160"/>
        <dbReference type="Rhea" id="RHEA-COMP:10369"/>
        <dbReference type="Rhea" id="RHEA-COMP:10370"/>
        <dbReference type="ChEBI" id="CHEBI:15378"/>
        <dbReference type="ChEBI" id="CHEBI:57856"/>
        <dbReference type="ChEBI" id="CHEBI:59789"/>
        <dbReference type="ChEBI" id="CHEBI:74411"/>
        <dbReference type="ChEBI" id="CHEBI:74449"/>
        <dbReference type="EC" id="2.1.1.223"/>
    </reaction>
</comment>
<dbReference type="Pfam" id="PF05175">
    <property type="entry name" value="MTS"/>
    <property type="match status" value="1"/>
</dbReference>
<reference evidence="8" key="1">
    <citation type="submission" date="2020-02" db="EMBL/GenBank/DDBJ databases">
        <authorList>
            <person name="Meier V. D."/>
        </authorList>
    </citation>
    <scope>NUCLEOTIDE SEQUENCE</scope>
    <source>
        <strain evidence="8">AVDCRST_MAG56</strain>
    </source>
</reference>
<dbReference type="PROSITE" id="PS00092">
    <property type="entry name" value="N6_MTASE"/>
    <property type="match status" value="1"/>
</dbReference>
<dbReference type="HAMAP" id="MF_01872">
    <property type="entry name" value="tRNA_methyltr_YfiC"/>
    <property type="match status" value="1"/>
</dbReference>
<accession>A0A6J4JBU3</accession>
<evidence type="ECO:0000256" key="3">
    <source>
        <dbReference type="ARBA" id="ARBA00022679"/>
    </source>
</evidence>
<evidence type="ECO:0000259" key="7">
    <source>
        <dbReference type="Pfam" id="PF05175"/>
    </source>
</evidence>
<comment type="subcellular location">
    <subcellularLocation>
        <location evidence="6">Cytoplasm</location>
    </subcellularLocation>
</comment>
<keyword evidence="2 6" id="KW-0489">Methyltransferase</keyword>
<dbReference type="GO" id="GO:0003676">
    <property type="term" value="F:nucleic acid binding"/>
    <property type="evidence" value="ECO:0007669"/>
    <property type="project" value="InterPro"/>
</dbReference>
<evidence type="ECO:0000256" key="6">
    <source>
        <dbReference type="HAMAP-Rule" id="MF_01872"/>
    </source>
</evidence>
<feature type="domain" description="Methyltransferase small" evidence="7">
    <location>
        <begin position="39"/>
        <end position="129"/>
    </location>
</feature>
<dbReference type="GO" id="GO:0008033">
    <property type="term" value="P:tRNA processing"/>
    <property type="evidence" value="ECO:0007669"/>
    <property type="project" value="UniProtKB-UniRule"/>
</dbReference>
<evidence type="ECO:0000313" key="8">
    <source>
        <dbReference type="EMBL" id="CAA9274787.1"/>
    </source>
</evidence>
<comment type="function">
    <text evidence="6">Specifically methylates the adenine in position 37 of tRNA(1)(Val) (anticodon cmo5UAC).</text>
</comment>
<dbReference type="GO" id="GO:0032259">
    <property type="term" value="P:methylation"/>
    <property type="evidence" value="ECO:0007669"/>
    <property type="project" value="UniProtKB-KW"/>
</dbReference>
<evidence type="ECO:0000256" key="1">
    <source>
        <dbReference type="ARBA" id="ARBA00022490"/>
    </source>
</evidence>
<dbReference type="GO" id="GO:0016430">
    <property type="term" value="F:tRNA (adenine-N6)-methyltransferase activity"/>
    <property type="evidence" value="ECO:0007669"/>
    <property type="project" value="UniProtKB-UniRule"/>
</dbReference>
<name>A0A6J4JBU3_9SPHI</name>
<sequence>MPNSYFQFKQFRVEQGRAAMKVCTDACVLGAYAGVDGAARILDVGTGTGLLALMVAQRNAEARIDAVEVDEGACAQATDNANASPWAGRIRVIRGRIQDYDPGIRYDLILSNPPFYENHLKRPAAAQNVALHGEALSLPELAAAVHRLLGPAGRFVVLLPPYQAGRLEALLFAFHLFPADHLHLHDRPGAPPIRRITTYTSTSPDPCRETELFIRDATGAYTDDFVRLLKPYYLYL</sequence>
<dbReference type="InterPro" id="IPR050210">
    <property type="entry name" value="tRNA_Adenine-N(6)_MTase"/>
</dbReference>
<dbReference type="InterPro" id="IPR022882">
    <property type="entry name" value="tRNA_adenine-N6_MeTrfase"/>
</dbReference>
<organism evidence="8">
    <name type="scientific">uncultured Cytophagales bacterium</name>
    <dbReference type="NCBI Taxonomy" id="158755"/>
    <lineage>
        <taxon>Bacteria</taxon>
        <taxon>Pseudomonadati</taxon>
        <taxon>Bacteroidota</taxon>
        <taxon>Sphingobacteriia</taxon>
        <taxon>Sphingobacteriales</taxon>
        <taxon>environmental samples</taxon>
    </lineage>
</organism>
<protein>
    <recommendedName>
        <fullName evidence="6">tRNA1(Val) (adenine(37)-N6)-methyltransferase</fullName>
        <ecNumber evidence="6">2.1.1.223</ecNumber>
    </recommendedName>
    <alternativeName>
        <fullName evidence="6">tRNA m6A37 methyltransferase</fullName>
    </alternativeName>
</protein>
<dbReference type="GO" id="GO:0005737">
    <property type="term" value="C:cytoplasm"/>
    <property type="evidence" value="ECO:0007669"/>
    <property type="project" value="UniProtKB-SubCell"/>
</dbReference>
<keyword evidence="1 6" id="KW-0963">Cytoplasm</keyword>
<dbReference type="CDD" id="cd02440">
    <property type="entry name" value="AdoMet_MTases"/>
    <property type="match status" value="1"/>
</dbReference>
<dbReference type="InterPro" id="IPR002052">
    <property type="entry name" value="DNA_methylase_N6_adenine_CS"/>
</dbReference>
<evidence type="ECO:0000256" key="5">
    <source>
        <dbReference type="ARBA" id="ARBA00022694"/>
    </source>
</evidence>
<dbReference type="InterPro" id="IPR007848">
    <property type="entry name" value="Small_mtfrase_dom"/>
</dbReference>
<dbReference type="PANTHER" id="PTHR47739">
    <property type="entry name" value="TRNA1(VAL) (ADENINE(37)-N6)-METHYLTRANSFERASE"/>
    <property type="match status" value="1"/>
</dbReference>
<evidence type="ECO:0000256" key="4">
    <source>
        <dbReference type="ARBA" id="ARBA00022691"/>
    </source>
</evidence>
<comment type="similarity">
    <text evidence="6">Belongs to the methyltransferase superfamily. tRNA (adenine-N(6)-)-methyltransferase family.</text>
</comment>
<proteinExistence type="inferred from homology"/>
<keyword evidence="4 6" id="KW-0949">S-adenosyl-L-methionine</keyword>
<dbReference type="AlphaFoldDB" id="A0A6J4JBU3"/>
<evidence type="ECO:0000256" key="2">
    <source>
        <dbReference type="ARBA" id="ARBA00022603"/>
    </source>
</evidence>
<dbReference type="EC" id="2.1.1.223" evidence="6"/>
<dbReference type="PANTHER" id="PTHR47739:SF1">
    <property type="entry name" value="TRNA1(VAL) (ADENINE(37)-N6)-METHYLTRANSFERASE"/>
    <property type="match status" value="1"/>
</dbReference>